<evidence type="ECO:0000313" key="11">
    <source>
        <dbReference type="EMBL" id="MSU07234.1"/>
    </source>
</evidence>
<accession>A0A7X2TR70</accession>
<dbReference type="HAMAP" id="MF_01464_B">
    <property type="entry name" value="SecF_B"/>
    <property type="match status" value="1"/>
</dbReference>
<dbReference type="PRINTS" id="PR01755">
    <property type="entry name" value="SECFTRNLCASE"/>
</dbReference>
<evidence type="ECO:0000256" key="9">
    <source>
        <dbReference type="HAMAP-Rule" id="MF_01464"/>
    </source>
</evidence>
<keyword evidence="4 9" id="KW-0812">Transmembrane</keyword>
<keyword evidence="12" id="KW-1185">Reference proteome</keyword>
<keyword evidence="6 9" id="KW-1133">Transmembrane helix</keyword>
<dbReference type="InterPro" id="IPR055344">
    <property type="entry name" value="SecD_SecF_C_bact"/>
</dbReference>
<evidence type="ECO:0000256" key="2">
    <source>
        <dbReference type="ARBA" id="ARBA00022448"/>
    </source>
</evidence>
<evidence type="ECO:0000313" key="12">
    <source>
        <dbReference type="Proteomes" id="UP000460549"/>
    </source>
</evidence>
<dbReference type="GO" id="GO:0065002">
    <property type="term" value="P:intracellular protein transmembrane transport"/>
    <property type="evidence" value="ECO:0007669"/>
    <property type="project" value="UniProtKB-UniRule"/>
</dbReference>
<evidence type="ECO:0000259" key="10">
    <source>
        <dbReference type="Pfam" id="PF02355"/>
    </source>
</evidence>
<gene>
    <name evidence="9 11" type="primary">secF</name>
    <name evidence="11" type="ORF">FYJ80_10735</name>
</gene>
<comment type="function">
    <text evidence="9">Part of the Sec protein translocase complex. Interacts with the SecYEG preprotein conducting channel. SecDF uses the proton motive force (PMF) to complete protein translocation after the ATP-dependent function of SecA.</text>
</comment>
<dbReference type="GO" id="GO:0043952">
    <property type="term" value="P:protein transport by the Sec complex"/>
    <property type="evidence" value="ECO:0007669"/>
    <property type="project" value="UniProtKB-UniRule"/>
</dbReference>
<feature type="transmembrane region" description="Helical" evidence="9">
    <location>
        <begin position="280"/>
        <end position="299"/>
    </location>
</feature>
<comment type="subunit">
    <text evidence="9">Forms a complex with SecD. Part of the essential Sec protein translocation apparatus which comprises SecA, SecYEG and auxiliary proteins SecDF. Other proteins may also be involved.</text>
</comment>
<feature type="domain" description="Protein export membrane protein SecD/SecF C-terminal" evidence="10">
    <location>
        <begin position="206"/>
        <end position="381"/>
    </location>
</feature>
<evidence type="ECO:0000256" key="7">
    <source>
        <dbReference type="ARBA" id="ARBA00023010"/>
    </source>
</evidence>
<dbReference type="SUPFAM" id="SSF82866">
    <property type="entry name" value="Multidrug efflux transporter AcrB transmembrane domain"/>
    <property type="match status" value="1"/>
</dbReference>
<dbReference type="InterPro" id="IPR005665">
    <property type="entry name" value="SecF_bac"/>
</dbReference>
<protein>
    <recommendedName>
        <fullName evidence="9">Protein-export membrane protein SecF</fullName>
    </recommendedName>
</protein>
<evidence type="ECO:0000256" key="5">
    <source>
        <dbReference type="ARBA" id="ARBA00022927"/>
    </source>
</evidence>
<feature type="transmembrane region" description="Helical" evidence="9">
    <location>
        <begin position="223"/>
        <end position="244"/>
    </location>
</feature>
<sequence length="405" mass="44448">MNKLIKYRYLFMLPSALIIIAGLVVLFTLGFNTGIDFSSGLFEQIQIAPVGFDISYSGDGSANLSAQQGVLKLTIKESGNTTIYEVDPNSYKTVNDAACYLGEINNITINIKNDSLDMEDIVVGANFPVTLSSAPFHVNFATNSDDVSISDIRSALSPMNGLNVQVAGNKSDGIFSIKVKVDEGETQRELESQMKSLLLELASPEEIVTLQSDFVGPKFSSTLFTSSIKAVVIAVALILVYIWVRFRFSYAISSIIALLHDVLMMFAFILIFRLEVSSTTIAAVLTIIGYSLNNTIVIFDRIRENVIYVKGNDVDRTIIVSIKESLSRTIITSLTTLFAVIPLAIFTTGAIKGFAINLVWGVLVGTYSSNFIAPVLLRLFHKIDPINKVKEKKKDESYHIGDAYV</sequence>
<proteinExistence type="inferred from homology"/>
<evidence type="ECO:0000256" key="8">
    <source>
        <dbReference type="ARBA" id="ARBA00023136"/>
    </source>
</evidence>
<dbReference type="InterPro" id="IPR022813">
    <property type="entry name" value="SecD/SecF_arch_bac"/>
</dbReference>
<dbReference type="InterPro" id="IPR048634">
    <property type="entry name" value="SecD_SecF_C"/>
</dbReference>
<keyword evidence="5 9" id="KW-0653">Protein transport</keyword>
<dbReference type="InterPro" id="IPR022645">
    <property type="entry name" value="SecD/SecF_bac"/>
</dbReference>
<dbReference type="RefSeq" id="WP_154426813.1">
    <property type="nucleotide sequence ID" value="NZ_VUNN01000032.1"/>
</dbReference>
<comment type="similarity">
    <text evidence="9">Belongs to the SecD/SecF family. SecF subfamily.</text>
</comment>
<dbReference type="EMBL" id="VUNN01000032">
    <property type="protein sequence ID" value="MSU07234.1"/>
    <property type="molecule type" value="Genomic_DNA"/>
</dbReference>
<evidence type="ECO:0000256" key="4">
    <source>
        <dbReference type="ARBA" id="ARBA00022692"/>
    </source>
</evidence>
<comment type="subcellular location">
    <subcellularLocation>
        <location evidence="1 9">Cell membrane</location>
        <topology evidence="1 9">Multi-pass membrane protein</topology>
    </subcellularLocation>
</comment>
<comment type="caution">
    <text evidence="11">The sequence shown here is derived from an EMBL/GenBank/DDBJ whole genome shotgun (WGS) entry which is preliminary data.</text>
</comment>
<dbReference type="GO" id="GO:0015450">
    <property type="term" value="F:protein-transporting ATPase activity"/>
    <property type="evidence" value="ECO:0007669"/>
    <property type="project" value="InterPro"/>
</dbReference>
<feature type="transmembrane region" description="Helical" evidence="9">
    <location>
        <begin position="9"/>
        <end position="31"/>
    </location>
</feature>
<feature type="transmembrane region" description="Helical" evidence="9">
    <location>
        <begin position="251"/>
        <end position="274"/>
    </location>
</feature>
<reference evidence="11 12" key="1">
    <citation type="submission" date="2019-08" db="EMBL/GenBank/DDBJ databases">
        <title>In-depth cultivation of the pig gut microbiome towards novel bacterial diversity and tailored functional studies.</title>
        <authorList>
            <person name="Wylensek D."/>
            <person name="Hitch T.C.A."/>
            <person name="Clavel T."/>
        </authorList>
    </citation>
    <scope>NUCLEOTIDE SEQUENCE [LARGE SCALE GENOMIC DNA]</scope>
    <source>
        <strain evidence="11 12">NM-380-WT-3C1</strain>
    </source>
</reference>
<keyword evidence="7 9" id="KW-0811">Translocation</keyword>
<dbReference type="Proteomes" id="UP000460549">
    <property type="component" value="Unassembled WGS sequence"/>
</dbReference>
<feature type="transmembrane region" description="Helical" evidence="9">
    <location>
        <begin position="326"/>
        <end position="346"/>
    </location>
</feature>
<dbReference type="NCBIfam" id="TIGR00916">
    <property type="entry name" value="2A0604s01"/>
    <property type="match status" value="1"/>
</dbReference>
<keyword evidence="8 9" id="KW-0472">Membrane</keyword>
<dbReference type="GO" id="GO:0006605">
    <property type="term" value="P:protein targeting"/>
    <property type="evidence" value="ECO:0007669"/>
    <property type="project" value="UniProtKB-UniRule"/>
</dbReference>
<dbReference type="AlphaFoldDB" id="A0A7X2TR70"/>
<keyword evidence="3 9" id="KW-1003">Cell membrane</keyword>
<evidence type="ECO:0000256" key="1">
    <source>
        <dbReference type="ARBA" id="ARBA00004651"/>
    </source>
</evidence>
<dbReference type="PANTHER" id="PTHR30081">
    <property type="entry name" value="PROTEIN-EXPORT MEMBRANE PROTEIN SEC"/>
    <property type="match status" value="1"/>
</dbReference>
<organism evidence="11 12">
    <name type="scientific">Bullifex porci</name>
    <dbReference type="NCBI Taxonomy" id="2606638"/>
    <lineage>
        <taxon>Bacteria</taxon>
        <taxon>Pseudomonadati</taxon>
        <taxon>Spirochaetota</taxon>
        <taxon>Spirochaetia</taxon>
        <taxon>Spirochaetales</taxon>
        <taxon>Spirochaetaceae</taxon>
        <taxon>Bullifex</taxon>
    </lineage>
</organism>
<dbReference type="Pfam" id="PF02355">
    <property type="entry name" value="SecD_SecF_C"/>
    <property type="match status" value="1"/>
</dbReference>
<name>A0A7X2TR70_9SPIO</name>
<feature type="transmembrane region" description="Helical" evidence="9">
    <location>
        <begin position="358"/>
        <end position="380"/>
    </location>
</feature>
<evidence type="ECO:0000256" key="6">
    <source>
        <dbReference type="ARBA" id="ARBA00022989"/>
    </source>
</evidence>
<evidence type="ECO:0000256" key="3">
    <source>
        <dbReference type="ARBA" id="ARBA00022475"/>
    </source>
</evidence>
<keyword evidence="2 9" id="KW-0813">Transport</keyword>
<dbReference type="Gene3D" id="1.20.1640.10">
    <property type="entry name" value="Multidrug efflux transporter AcrB transmembrane domain"/>
    <property type="match status" value="1"/>
</dbReference>
<dbReference type="PANTHER" id="PTHR30081:SF8">
    <property type="entry name" value="PROTEIN TRANSLOCASE SUBUNIT SECF"/>
    <property type="match status" value="1"/>
</dbReference>
<dbReference type="NCBIfam" id="TIGR00966">
    <property type="entry name" value="transloc_SecF"/>
    <property type="match status" value="1"/>
</dbReference>
<dbReference type="GO" id="GO:0005886">
    <property type="term" value="C:plasma membrane"/>
    <property type="evidence" value="ECO:0007669"/>
    <property type="project" value="UniProtKB-SubCell"/>
</dbReference>